<evidence type="ECO:0000313" key="4">
    <source>
        <dbReference type="EMBL" id="MFC0529431.1"/>
    </source>
</evidence>
<dbReference type="PROSITE" id="PS51318">
    <property type="entry name" value="TAT"/>
    <property type="match status" value="1"/>
</dbReference>
<dbReference type="Gene3D" id="1.10.101.10">
    <property type="entry name" value="PGBD-like superfamily/PGBD"/>
    <property type="match status" value="1"/>
</dbReference>
<name>A0ABV6M428_9ACTN</name>
<keyword evidence="5" id="KW-1185">Reference proteome</keyword>
<evidence type="ECO:0000313" key="5">
    <source>
        <dbReference type="Proteomes" id="UP001589867"/>
    </source>
</evidence>
<proteinExistence type="predicted"/>
<comment type="subcellular location">
    <subcellularLocation>
        <location evidence="1">Cell envelope</location>
    </subcellularLocation>
</comment>
<keyword evidence="2" id="KW-0175">Coiled coil</keyword>
<comment type="caution">
    <text evidence="4">The sequence shown here is derived from an EMBL/GenBank/DDBJ whole genome shotgun (WGS) entry which is preliminary data.</text>
</comment>
<dbReference type="Proteomes" id="UP001589867">
    <property type="component" value="Unassembled WGS sequence"/>
</dbReference>
<organism evidence="4 5">
    <name type="scientific">Phytohabitans kaempferiae</name>
    <dbReference type="NCBI Taxonomy" id="1620943"/>
    <lineage>
        <taxon>Bacteria</taxon>
        <taxon>Bacillati</taxon>
        <taxon>Actinomycetota</taxon>
        <taxon>Actinomycetes</taxon>
        <taxon>Micromonosporales</taxon>
        <taxon>Micromonosporaceae</taxon>
    </lineage>
</organism>
<dbReference type="InterPro" id="IPR036366">
    <property type="entry name" value="PGBDSf"/>
</dbReference>
<dbReference type="PANTHER" id="PTHR32347">
    <property type="entry name" value="EFFLUX SYSTEM COMPONENT YKNX-RELATED"/>
    <property type="match status" value="1"/>
</dbReference>
<sequence length="366" mass="37621">MSEETFAAPEGAAKARTTRRRRRALLAAGVAVAAAVTLDGGSGGTAGGTTLPPATAQVERSTLVDAETVDGTLGYGSETTVTPRLRGTVTWLPAAGATVERGERLYSVDDQPVVLMRGALPLYRPLRDGVEGADVKQFEQNLAALGYDGFTVDDEYTGATADAVREWQEDVGLPETGTVEVGRVAYATGDIRIHDVRGQVGDAAGAQAVLSFTGTTRVVTVDLEVDQQRLATRGAAVGVQLPDGRTAQGEISAVETVIDLGSAGGAGQEQEPETKLEVTVALDDQKALGTLDQATVDVSFTVEKREGVLSVPVAALLALAEGGYGVQVVEGTATRIVPVEIGLFSGGRVEVSGEGLAEGMTVGVAA</sequence>
<evidence type="ECO:0000259" key="3">
    <source>
        <dbReference type="Pfam" id="PF01471"/>
    </source>
</evidence>
<dbReference type="InterPro" id="IPR036365">
    <property type="entry name" value="PGBD-like_sf"/>
</dbReference>
<dbReference type="InterPro" id="IPR002477">
    <property type="entry name" value="Peptidoglycan-bd-like"/>
</dbReference>
<accession>A0ABV6M428</accession>
<reference evidence="4 5" key="1">
    <citation type="submission" date="2024-09" db="EMBL/GenBank/DDBJ databases">
        <authorList>
            <person name="Sun Q."/>
            <person name="Mori K."/>
        </authorList>
    </citation>
    <scope>NUCLEOTIDE SEQUENCE [LARGE SCALE GENOMIC DNA]</scope>
    <source>
        <strain evidence="4 5">TBRC 3947</strain>
    </source>
</reference>
<protein>
    <submittedName>
        <fullName evidence="4">Peptidoglycan-binding protein</fullName>
    </submittedName>
</protein>
<dbReference type="EMBL" id="JBHLUH010000035">
    <property type="protein sequence ID" value="MFC0529431.1"/>
    <property type="molecule type" value="Genomic_DNA"/>
</dbReference>
<feature type="domain" description="Peptidoglycan binding-like" evidence="3">
    <location>
        <begin position="132"/>
        <end position="179"/>
    </location>
</feature>
<evidence type="ECO:0000256" key="1">
    <source>
        <dbReference type="ARBA" id="ARBA00004196"/>
    </source>
</evidence>
<evidence type="ECO:0000256" key="2">
    <source>
        <dbReference type="ARBA" id="ARBA00023054"/>
    </source>
</evidence>
<dbReference type="InterPro" id="IPR050465">
    <property type="entry name" value="UPF0194_transport"/>
</dbReference>
<dbReference type="SUPFAM" id="SSF47090">
    <property type="entry name" value="PGBD-like"/>
    <property type="match status" value="1"/>
</dbReference>
<gene>
    <name evidence="4" type="ORF">ACFFIA_17390</name>
</gene>
<dbReference type="RefSeq" id="WP_377252178.1">
    <property type="nucleotide sequence ID" value="NZ_JBHLUH010000035.1"/>
</dbReference>
<dbReference type="Pfam" id="PF01471">
    <property type="entry name" value="PG_binding_1"/>
    <property type="match status" value="1"/>
</dbReference>
<dbReference type="InterPro" id="IPR006311">
    <property type="entry name" value="TAT_signal"/>
</dbReference>
<dbReference type="Gene3D" id="2.40.420.20">
    <property type="match status" value="1"/>
</dbReference>